<accession>A0ABV7GPH4</accession>
<protein>
    <submittedName>
        <fullName evidence="1">DUF3305 domain-containing protein</fullName>
    </submittedName>
</protein>
<dbReference type="InterPro" id="IPR021736">
    <property type="entry name" value="DUF3305"/>
</dbReference>
<sequence length="188" mass="20856">MKSSGRSQSLPVGVVLRRAPGVTRWAKWAWTVAGVLPGAGKADWRMLRSEGDVTEYHAFTGTVHLHATETEAYMVALNDTPPSLYVIMRREGTGDSPLSLVTVTASPYDAQDYADSGEEVVEKVPMPDGFAAWVEAFCDAHHVEHEFKKRRRDRSRVDLVEDGVGDARIVQTTDVYRSPRSARQGRLN</sequence>
<evidence type="ECO:0000313" key="1">
    <source>
        <dbReference type="EMBL" id="MFC3143508.1"/>
    </source>
</evidence>
<comment type="caution">
    <text evidence="1">The sequence shown here is derived from an EMBL/GenBank/DDBJ whole genome shotgun (WGS) entry which is preliminary data.</text>
</comment>
<name>A0ABV7GPH4_9RHOB</name>
<organism evidence="1 2">
    <name type="scientific">Psychromarinibacter halotolerans</name>
    <dbReference type="NCBI Taxonomy" id="1775175"/>
    <lineage>
        <taxon>Bacteria</taxon>
        <taxon>Pseudomonadati</taxon>
        <taxon>Pseudomonadota</taxon>
        <taxon>Alphaproteobacteria</taxon>
        <taxon>Rhodobacterales</taxon>
        <taxon>Paracoccaceae</taxon>
        <taxon>Psychromarinibacter</taxon>
    </lineage>
</organism>
<evidence type="ECO:0000313" key="2">
    <source>
        <dbReference type="Proteomes" id="UP001595632"/>
    </source>
</evidence>
<proteinExistence type="predicted"/>
<dbReference type="Pfam" id="PF11749">
    <property type="entry name" value="DUF3305"/>
    <property type="match status" value="1"/>
</dbReference>
<dbReference type="Proteomes" id="UP001595632">
    <property type="component" value="Unassembled WGS sequence"/>
</dbReference>
<dbReference type="RefSeq" id="WP_275630794.1">
    <property type="nucleotide sequence ID" value="NZ_JARGYD010000001.1"/>
</dbReference>
<gene>
    <name evidence="1" type="ORF">ACFOGP_12365</name>
</gene>
<reference evidence="2" key="1">
    <citation type="journal article" date="2019" name="Int. J. Syst. Evol. Microbiol.">
        <title>The Global Catalogue of Microorganisms (GCM) 10K type strain sequencing project: providing services to taxonomists for standard genome sequencing and annotation.</title>
        <authorList>
            <consortium name="The Broad Institute Genomics Platform"/>
            <consortium name="The Broad Institute Genome Sequencing Center for Infectious Disease"/>
            <person name="Wu L."/>
            <person name="Ma J."/>
        </authorList>
    </citation>
    <scope>NUCLEOTIDE SEQUENCE [LARGE SCALE GENOMIC DNA]</scope>
    <source>
        <strain evidence="2">KCTC 52366</strain>
    </source>
</reference>
<keyword evidence="2" id="KW-1185">Reference proteome</keyword>
<dbReference type="EMBL" id="JBHRTB010000010">
    <property type="protein sequence ID" value="MFC3143508.1"/>
    <property type="molecule type" value="Genomic_DNA"/>
</dbReference>